<dbReference type="UniPathway" id="UPA00219"/>
<gene>
    <name evidence="14" type="primary">mrdA</name>
    <name evidence="17" type="ORF">C41B8_10288</name>
</gene>
<evidence type="ECO:0000256" key="14">
    <source>
        <dbReference type="HAMAP-Rule" id="MF_02081"/>
    </source>
</evidence>
<dbReference type="GO" id="GO:0005886">
    <property type="term" value="C:plasma membrane"/>
    <property type="evidence" value="ECO:0007669"/>
    <property type="project" value="UniProtKB-SubCell"/>
</dbReference>
<dbReference type="GO" id="GO:0009002">
    <property type="term" value="F:serine-type D-Ala-D-Ala carboxypeptidase activity"/>
    <property type="evidence" value="ECO:0007669"/>
    <property type="project" value="UniProtKB-UniRule"/>
</dbReference>
<comment type="catalytic activity">
    <reaction evidence="14">
        <text>Preferential cleavage: (Ac)2-L-Lys-D-Ala-|-D-Ala. Also transpeptidation of peptidyl-alanyl moieties that are N-acyl substituents of D-alanine.</text>
        <dbReference type="EC" id="3.4.16.4"/>
    </reaction>
</comment>
<keyword evidence="5 14" id="KW-0121">Carboxypeptidase</keyword>
<evidence type="ECO:0000256" key="6">
    <source>
        <dbReference type="ARBA" id="ARBA00022670"/>
    </source>
</evidence>
<evidence type="ECO:0000256" key="4">
    <source>
        <dbReference type="ARBA" id="ARBA00022519"/>
    </source>
</evidence>
<evidence type="ECO:0000256" key="13">
    <source>
        <dbReference type="ARBA" id="ARBA00023316"/>
    </source>
</evidence>
<protein>
    <recommendedName>
        <fullName evidence="14">Peptidoglycan D,D-transpeptidase MrdA</fullName>
        <ecNumber evidence="14">3.4.16.4</ecNumber>
    </recommendedName>
    <alternativeName>
        <fullName evidence="14">Penicillin-binding protein 2</fullName>
        <shortName evidence="14">PBP-2</shortName>
    </alternativeName>
</protein>
<evidence type="ECO:0000259" key="15">
    <source>
        <dbReference type="Pfam" id="PF00905"/>
    </source>
</evidence>
<proteinExistence type="inferred from homology"/>
<feature type="active site" description="Acyl-ester intermediate" evidence="14">
    <location>
        <position position="327"/>
    </location>
</feature>
<dbReference type="Gene3D" id="3.90.1310.10">
    <property type="entry name" value="Penicillin-binding protein 2a (Domain 2)"/>
    <property type="match status" value="1"/>
</dbReference>
<evidence type="ECO:0000256" key="3">
    <source>
        <dbReference type="ARBA" id="ARBA00022475"/>
    </source>
</evidence>
<keyword evidence="13 14" id="KW-0961">Cell wall biogenesis/degradation</keyword>
<name>A0A084IL26_SALHC</name>
<dbReference type="SUPFAM" id="SSF56519">
    <property type="entry name" value="Penicillin binding protein dimerisation domain"/>
    <property type="match status" value="1"/>
</dbReference>
<keyword evidence="7 14" id="KW-0812">Transmembrane</keyword>
<dbReference type="AlphaFoldDB" id="A0A084IL26"/>
<dbReference type="GO" id="GO:0008360">
    <property type="term" value="P:regulation of cell shape"/>
    <property type="evidence" value="ECO:0007669"/>
    <property type="project" value="UniProtKB-KW"/>
</dbReference>
<comment type="caution">
    <text evidence="14">Lacks conserved residue(s) required for the propagation of feature annotation.</text>
</comment>
<evidence type="ECO:0000313" key="18">
    <source>
        <dbReference type="Proteomes" id="UP000028302"/>
    </source>
</evidence>
<dbReference type="PANTHER" id="PTHR30627:SF2">
    <property type="entry name" value="PEPTIDOGLYCAN D,D-TRANSPEPTIDASE MRDA"/>
    <property type="match status" value="1"/>
</dbReference>
<dbReference type="NCBIfam" id="TIGR03423">
    <property type="entry name" value="pbp2_mrdA"/>
    <property type="match status" value="1"/>
</dbReference>
<keyword evidence="6 14" id="KW-0645">Protease</keyword>
<dbReference type="InterPro" id="IPR012338">
    <property type="entry name" value="Beta-lactam/transpept-like"/>
</dbReference>
<dbReference type="Pfam" id="PF00905">
    <property type="entry name" value="Transpeptidase"/>
    <property type="match status" value="1"/>
</dbReference>
<keyword evidence="11 14" id="KW-1133">Transmembrane helix</keyword>
<dbReference type="Gene3D" id="3.30.1390.30">
    <property type="entry name" value="Penicillin-binding protein 2a, domain 3"/>
    <property type="match status" value="1"/>
</dbReference>
<keyword evidence="8 14" id="KW-0378">Hydrolase</keyword>
<evidence type="ECO:0000256" key="11">
    <source>
        <dbReference type="ARBA" id="ARBA00022989"/>
    </source>
</evidence>
<dbReference type="InterPro" id="IPR017790">
    <property type="entry name" value="Penicillin-binding_protein_2"/>
</dbReference>
<dbReference type="EMBL" id="APNK01000013">
    <property type="protein sequence ID" value="KEZ77410.1"/>
    <property type="molecule type" value="Genomic_DNA"/>
</dbReference>
<dbReference type="GO" id="GO:0008658">
    <property type="term" value="F:penicillin binding"/>
    <property type="evidence" value="ECO:0007669"/>
    <property type="project" value="UniProtKB-UniRule"/>
</dbReference>
<comment type="subcellular location">
    <subcellularLocation>
        <location evidence="14">Cell inner membrane</location>
        <topology evidence="14">Single-pass membrane protein</topology>
    </subcellularLocation>
    <subcellularLocation>
        <location evidence="2">Cell membrane</location>
    </subcellularLocation>
    <subcellularLocation>
        <location evidence="1">Membrane</location>
        <topology evidence="1">Single-pass membrane protein</topology>
    </subcellularLocation>
</comment>
<comment type="caution">
    <text evidence="17">The sequence shown here is derived from an EMBL/GenBank/DDBJ whole genome shotgun (WGS) entry which is preliminary data.</text>
</comment>
<comment type="pathway">
    <text evidence="14">Cell wall biogenesis; peptidoglycan biosynthesis.</text>
</comment>
<accession>A0A084IL26</accession>
<dbReference type="GO" id="GO:0071972">
    <property type="term" value="F:peptidoglycan L,D-transpeptidase activity"/>
    <property type="evidence" value="ECO:0007669"/>
    <property type="project" value="TreeGrafter"/>
</dbReference>
<reference evidence="17 18" key="1">
    <citation type="submission" date="2013-03" db="EMBL/GenBank/DDBJ databases">
        <title>Salinisphaera hydrothermalis C41B8 Genome Sequencing.</title>
        <authorList>
            <person name="Li C."/>
            <person name="Lai Q."/>
            <person name="Shao Z."/>
        </authorList>
    </citation>
    <scope>NUCLEOTIDE SEQUENCE [LARGE SCALE GENOMIC DNA]</scope>
    <source>
        <strain evidence="17 18">C41B8</strain>
    </source>
</reference>
<evidence type="ECO:0000256" key="2">
    <source>
        <dbReference type="ARBA" id="ARBA00004236"/>
    </source>
</evidence>
<dbReference type="Proteomes" id="UP000028302">
    <property type="component" value="Unassembled WGS sequence"/>
</dbReference>
<dbReference type="GO" id="GO:0071555">
    <property type="term" value="P:cell wall organization"/>
    <property type="evidence" value="ECO:0007669"/>
    <property type="project" value="UniProtKB-KW"/>
</dbReference>
<evidence type="ECO:0000259" key="16">
    <source>
        <dbReference type="Pfam" id="PF03717"/>
    </source>
</evidence>
<keyword evidence="3 14" id="KW-1003">Cell membrane</keyword>
<keyword evidence="4 14" id="KW-0997">Cell inner membrane</keyword>
<dbReference type="InterPro" id="IPR005311">
    <property type="entry name" value="PBP_dimer"/>
</dbReference>
<evidence type="ECO:0000313" key="17">
    <source>
        <dbReference type="EMBL" id="KEZ77410.1"/>
    </source>
</evidence>
<dbReference type="RefSeq" id="WP_084188809.1">
    <property type="nucleotide sequence ID" value="NZ_APNK01000013.1"/>
</dbReference>
<evidence type="ECO:0000256" key="12">
    <source>
        <dbReference type="ARBA" id="ARBA00023136"/>
    </source>
</evidence>
<feature type="transmembrane region" description="Helical" evidence="14">
    <location>
        <begin position="17"/>
        <end position="41"/>
    </location>
</feature>
<dbReference type="Gene3D" id="3.40.710.10">
    <property type="entry name" value="DD-peptidase/beta-lactamase superfamily"/>
    <property type="match status" value="1"/>
</dbReference>
<dbReference type="InterPro" id="IPR050515">
    <property type="entry name" value="Beta-lactam/transpept"/>
</dbReference>
<dbReference type="Pfam" id="PF03717">
    <property type="entry name" value="PBP_dimer"/>
    <property type="match status" value="1"/>
</dbReference>
<dbReference type="GO" id="GO:0006508">
    <property type="term" value="P:proteolysis"/>
    <property type="evidence" value="ECO:0007669"/>
    <property type="project" value="UniProtKB-KW"/>
</dbReference>
<feature type="domain" description="Penicillin-binding protein transpeptidase" evidence="15">
    <location>
        <begin position="268"/>
        <end position="610"/>
    </location>
</feature>
<dbReference type="SUPFAM" id="SSF56601">
    <property type="entry name" value="beta-lactamase/transpeptidase-like"/>
    <property type="match status" value="1"/>
</dbReference>
<dbReference type="InterPro" id="IPR036138">
    <property type="entry name" value="PBP_dimer_sf"/>
</dbReference>
<evidence type="ECO:0000256" key="1">
    <source>
        <dbReference type="ARBA" id="ARBA00004167"/>
    </source>
</evidence>
<dbReference type="GO" id="GO:0009252">
    <property type="term" value="P:peptidoglycan biosynthetic process"/>
    <property type="evidence" value="ECO:0007669"/>
    <property type="project" value="UniProtKB-UniRule"/>
</dbReference>
<evidence type="ECO:0000256" key="9">
    <source>
        <dbReference type="ARBA" id="ARBA00022960"/>
    </source>
</evidence>
<keyword evidence="12 14" id="KW-0472">Membrane</keyword>
<comment type="similarity">
    <text evidence="14">Belongs to the transpeptidase family. MrdA subfamily.</text>
</comment>
<evidence type="ECO:0000256" key="8">
    <source>
        <dbReference type="ARBA" id="ARBA00022801"/>
    </source>
</evidence>
<dbReference type="eggNOG" id="COG0768">
    <property type="taxonomic scope" value="Bacteria"/>
</dbReference>
<keyword evidence="18" id="KW-1185">Reference proteome</keyword>
<evidence type="ECO:0000256" key="5">
    <source>
        <dbReference type="ARBA" id="ARBA00022645"/>
    </source>
</evidence>
<dbReference type="InterPro" id="IPR001460">
    <property type="entry name" value="PCN-bd_Tpept"/>
</dbReference>
<dbReference type="HAMAP" id="MF_02081">
    <property type="entry name" value="MrdA_transpept"/>
    <property type="match status" value="1"/>
</dbReference>
<dbReference type="PANTHER" id="PTHR30627">
    <property type="entry name" value="PEPTIDOGLYCAN D,D-TRANSPEPTIDASE"/>
    <property type="match status" value="1"/>
</dbReference>
<keyword evidence="10 14" id="KW-0573">Peptidoglycan synthesis</keyword>
<dbReference type="EC" id="3.4.16.4" evidence="14"/>
<dbReference type="STRING" id="1304275.C41B8_10288"/>
<dbReference type="OrthoDB" id="9766847at2"/>
<sequence>MAADDAIKNHAAERRLFLIRTVAASLLLLILIGMLIARVVYLQVYKHGYYETRSQDNRMRVEVVPPVRGLIYDRHGNLLANNEPAYRLEIVPEQVSDSVKSTIARLSKIVNISEADKQRFYSREKQTPSFRGTPIRLSLTQSEVARFEVNRDRFPGVDIRAGLTRNYPLGKYASHLVGYVGGITESDLADVNKKRYRGSSHIGKAGVELSYESRLHGYPGSRVVETNAAGRALRQLDMHPATAGDSIVLTLDSALQKVAYNALGDQDGAVVALNPNTGGVLAMVSKPGYNPDLFVDGISHANYTRLLNNPHKPLYNRALQGQYPPGSTVKPFMAIGALETGVIDPNKKVWCPGYITLPGSNHRYRDWKRSGQGWIDLTQAIERSSDVYFYKLGMKLGIDNIYRYGSMFGFGQKTGIDLPRENAGIMPSREWKHGNRHLPWYPGETLITVIGQGFMTATPLQLAQAVSEIAERGHAYKPHVLKAWKDPQTHTTTDYKPKALPPIELKDKRHWDIVINAMKGVVDNPHGTAHYYVGQHLKYPIAGKSGSAQVAGLPQNEVAPDLDSIPHRLREHALFIAFAPIQHPKIAIAVLVEHGGGGSSVAGPIARRVIDSYLDSLPDSKTLQVNYSGNKSKTDS</sequence>
<dbReference type="PATRIC" id="fig|1304275.5.peg.2097"/>
<keyword evidence="9 14" id="KW-0133">Cell shape</keyword>
<feature type="domain" description="Penicillin-binding protein dimerisation" evidence="16">
    <location>
        <begin position="64"/>
        <end position="236"/>
    </location>
</feature>
<comment type="function">
    <text evidence="14">Catalyzes cross-linking of the peptidoglycan cell wall.</text>
</comment>
<organism evidence="17 18">
    <name type="scientific">Salinisphaera hydrothermalis (strain C41B8)</name>
    <dbReference type="NCBI Taxonomy" id="1304275"/>
    <lineage>
        <taxon>Bacteria</taxon>
        <taxon>Pseudomonadati</taxon>
        <taxon>Pseudomonadota</taxon>
        <taxon>Gammaproteobacteria</taxon>
        <taxon>Salinisphaerales</taxon>
        <taxon>Salinisphaeraceae</taxon>
        <taxon>Salinisphaera</taxon>
    </lineage>
</organism>
<evidence type="ECO:0000256" key="10">
    <source>
        <dbReference type="ARBA" id="ARBA00022984"/>
    </source>
</evidence>
<evidence type="ECO:0000256" key="7">
    <source>
        <dbReference type="ARBA" id="ARBA00022692"/>
    </source>
</evidence>